<reference evidence="1 2" key="1">
    <citation type="journal article" date="2020" name="Microorganisms">
        <title>Reliable Identification of Environmental Pseudomonas Isolates Using the rpoD Gene.</title>
        <authorList>
            <consortium name="The Broad Institute Genome Sequencing Platform"/>
            <person name="Girard L."/>
            <person name="Lood C."/>
            <person name="Rokni-Zadeh H."/>
            <person name="van Noort V."/>
            <person name="Lavigne R."/>
            <person name="De Mot R."/>
        </authorList>
    </citation>
    <scope>NUCLEOTIDE SEQUENCE [LARGE SCALE GENOMIC DNA]</scope>
    <source>
        <strain evidence="1 2">RW7P2</strain>
    </source>
</reference>
<keyword evidence="2" id="KW-1185">Reference proteome</keyword>
<name>A0ABR6VCV5_9PSED</name>
<evidence type="ECO:0000313" key="1">
    <source>
        <dbReference type="EMBL" id="MBC3478311.1"/>
    </source>
</evidence>
<protein>
    <submittedName>
        <fullName evidence="1">Uncharacterized protein</fullName>
    </submittedName>
</protein>
<dbReference type="Proteomes" id="UP000628086">
    <property type="component" value="Unassembled WGS sequence"/>
</dbReference>
<comment type="caution">
    <text evidence="1">The sequence shown here is derived from an EMBL/GenBank/DDBJ whole genome shotgun (WGS) entry which is preliminary data.</text>
</comment>
<dbReference type="EMBL" id="JABWRS010000022">
    <property type="protein sequence ID" value="MBC3478311.1"/>
    <property type="molecule type" value="Genomic_DNA"/>
</dbReference>
<proteinExistence type="predicted"/>
<accession>A0ABR6VCV5</accession>
<evidence type="ECO:0000313" key="2">
    <source>
        <dbReference type="Proteomes" id="UP000628086"/>
    </source>
</evidence>
<organism evidence="1 2">
    <name type="scientific">Pseudomonas taiwanensis</name>
    <dbReference type="NCBI Taxonomy" id="470150"/>
    <lineage>
        <taxon>Bacteria</taxon>
        <taxon>Pseudomonadati</taxon>
        <taxon>Pseudomonadota</taxon>
        <taxon>Gammaproteobacteria</taxon>
        <taxon>Pseudomonadales</taxon>
        <taxon>Pseudomonadaceae</taxon>
        <taxon>Pseudomonas</taxon>
    </lineage>
</organism>
<dbReference type="RefSeq" id="WP_186599099.1">
    <property type="nucleotide sequence ID" value="NZ_JABWRS010000022.1"/>
</dbReference>
<gene>
    <name evidence="1" type="ORF">HU747_22230</name>
</gene>
<sequence length="241" mass="28267">MHRYLPFLEAIYRQWSTVPAYAELISHFGAQTLRQSLSIVRWMEDESMLVVDADLRAQSSEQRRIQQSLRFFDDGIAKAVLLRFYDEMRSRTVTLRTVRLSLGSAVRLLYHCDRSGQRLPTQSALKQLLSKRPGLYCSLYGFVNFLNRQHALSLEARIDPEWIANATHLARERRFRRVYAALLNGEANEQQWIRAAMEYLHGVKRLPRMLVYREQAEREQPGFIVTYRGVDFWVPDARPSC</sequence>